<name>A0A9P6Q2U0_9FUNG</name>
<keyword evidence="3" id="KW-1185">Reference proteome</keyword>
<evidence type="ECO:0000256" key="1">
    <source>
        <dbReference type="SAM" id="SignalP"/>
    </source>
</evidence>
<sequence>MRFSSDRLAATAALASIVCLVLSPVAAKDISEAHHAPHNERSLQEATVDVPQALWNNGHHCTSSCKHNNNQSSYVDLVCDGVVIDELTCCNTFDPAVAGFDALNNGGSPSYRYVEMQSPCSPNLPDGCEPALEAESLADDQDDSGAYAETYDVNAESANAVMPANLPPSAISLWKKKHHHCSRCHKNHDGPCNQGGGGGGSQHPYQDLCVAVGEFCGNELFGCNFDKNTLYRCDQIGKPPVSILGAFDTQNRCISGPVTTTTGVVNPTPTGS</sequence>
<dbReference type="Proteomes" id="UP000807716">
    <property type="component" value="Unassembled WGS sequence"/>
</dbReference>
<comment type="caution">
    <text evidence="2">The sequence shown here is derived from an EMBL/GenBank/DDBJ whole genome shotgun (WGS) entry which is preliminary data.</text>
</comment>
<feature type="chain" id="PRO_5040298076" evidence="1">
    <location>
        <begin position="28"/>
        <end position="272"/>
    </location>
</feature>
<keyword evidence="1" id="KW-0732">Signal</keyword>
<evidence type="ECO:0000313" key="2">
    <source>
        <dbReference type="EMBL" id="KAG0259390.1"/>
    </source>
</evidence>
<reference evidence="2" key="1">
    <citation type="journal article" date="2020" name="Fungal Divers.">
        <title>Resolving the Mortierellaceae phylogeny through synthesis of multi-gene phylogenetics and phylogenomics.</title>
        <authorList>
            <person name="Vandepol N."/>
            <person name="Liber J."/>
            <person name="Desiro A."/>
            <person name="Na H."/>
            <person name="Kennedy M."/>
            <person name="Barry K."/>
            <person name="Grigoriev I.V."/>
            <person name="Miller A.N."/>
            <person name="O'Donnell K."/>
            <person name="Stajich J.E."/>
            <person name="Bonito G."/>
        </authorList>
    </citation>
    <scope>NUCLEOTIDE SEQUENCE</scope>
    <source>
        <strain evidence="2">BC1065</strain>
    </source>
</reference>
<feature type="non-terminal residue" evidence="2">
    <location>
        <position position="272"/>
    </location>
</feature>
<dbReference type="OrthoDB" id="2429164at2759"/>
<dbReference type="AlphaFoldDB" id="A0A9P6Q2U0"/>
<feature type="signal peptide" evidence="1">
    <location>
        <begin position="1"/>
        <end position="27"/>
    </location>
</feature>
<proteinExistence type="predicted"/>
<protein>
    <submittedName>
        <fullName evidence="2">Uncharacterized protein</fullName>
    </submittedName>
</protein>
<gene>
    <name evidence="2" type="ORF">DFQ27_004090</name>
</gene>
<evidence type="ECO:0000313" key="3">
    <source>
        <dbReference type="Proteomes" id="UP000807716"/>
    </source>
</evidence>
<dbReference type="EMBL" id="JAAAJB010000286">
    <property type="protein sequence ID" value="KAG0259390.1"/>
    <property type="molecule type" value="Genomic_DNA"/>
</dbReference>
<accession>A0A9P6Q2U0</accession>
<organism evidence="2 3">
    <name type="scientific">Actinomortierella ambigua</name>
    <dbReference type="NCBI Taxonomy" id="1343610"/>
    <lineage>
        <taxon>Eukaryota</taxon>
        <taxon>Fungi</taxon>
        <taxon>Fungi incertae sedis</taxon>
        <taxon>Mucoromycota</taxon>
        <taxon>Mortierellomycotina</taxon>
        <taxon>Mortierellomycetes</taxon>
        <taxon>Mortierellales</taxon>
        <taxon>Mortierellaceae</taxon>
        <taxon>Actinomortierella</taxon>
    </lineage>
</organism>